<dbReference type="KEGG" id="peu:105110042"/>
<keyword evidence="1" id="KW-0472">Membrane</keyword>
<evidence type="ECO:0000256" key="1">
    <source>
        <dbReference type="SAM" id="Phobius"/>
    </source>
</evidence>
<keyword evidence="1" id="KW-0812">Transmembrane</keyword>
<accession>A0AAJ6T227</accession>
<gene>
    <name evidence="3" type="primary">LOC105110042</name>
</gene>
<keyword evidence="2" id="KW-1185">Reference proteome</keyword>
<evidence type="ECO:0000313" key="2">
    <source>
        <dbReference type="Proteomes" id="UP000694918"/>
    </source>
</evidence>
<evidence type="ECO:0000313" key="3">
    <source>
        <dbReference type="RefSeq" id="XP_011003248.1"/>
    </source>
</evidence>
<reference evidence="3" key="1">
    <citation type="submission" date="2025-08" db="UniProtKB">
        <authorList>
            <consortium name="RefSeq"/>
        </authorList>
    </citation>
    <scope>IDENTIFICATION</scope>
</reference>
<proteinExistence type="predicted"/>
<feature type="transmembrane region" description="Helical" evidence="1">
    <location>
        <begin position="21"/>
        <end position="43"/>
    </location>
</feature>
<dbReference type="AlphaFoldDB" id="A0AAJ6T227"/>
<keyword evidence="1" id="KW-1133">Transmembrane helix</keyword>
<sequence>MMNMNAHNINILRYLLRKWALKQLLISVIVFYTSSCLLEHYVVNQYFPQFISDQVQDSLNEVFHSPTVFRMNYAEMEREFMVFVYQDRNITKYSDLPSKHNSKYESEEYFFSNLKMSPFLTDDAEEAHLFFIPIFSQKMTKKVRISYLEPYEMVHFALFVV</sequence>
<dbReference type="Proteomes" id="UP000694918">
    <property type="component" value="Unplaced"/>
</dbReference>
<dbReference type="GeneID" id="105110042"/>
<dbReference type="RefSeq" id="XP_011003248.1">
    <property type="nucleotide sequence ID" value="XM_011004946.1"/>
</dbReference>
<name>A0AAJ6T227_POPEU</name>
<organism evidence="2 3">
    <name type="scientific">Populus euphratica</name>
    <name type="common">Euphrates poplar</name>
    <dbReference type="NCBI Taxonomy" id="75702"/>
    <lineage>
        <taxon>Eukaryota</taxon>
        <taxon>Viridiplantae</taxon>
        <taxon>Streptophyta</taxon>
        <taxon>Embryophyta</taxon>
        <taxon>Tracheophyta</taxon>
        <taxon>Spermatophyta</taxon>
        <taxon>Magnoliopsida</taxon>
        <taxon>eudicotyledons</taxon>
        <taxon>Gunneridae</taxon>
        <taxon>Pentapetalae</taxon>
        <taxon>rosids</taxon>
        <taxon>fabids</taxon>
        <taxon>Malpighiales</taxon>
        <taxon>Salicaceae</taxon>
        <taxon>Saliceae</taxon>
        <taxon>Populus</taxon>
    </lineage>
</organism>
<protein>
    <submittedName>
        <fullName evidence="3">Probable glycosyltransferase At5g03795</fullName>
    </submittedName>
</protein>